<dbReference type="PANTHER" id="PTHR21342:SF0">
    <property type="entry name" value="BIFUNCTIONAL NMN ADENYLYLTRANSFERASE_NUDIX HYDROLASE"/>
    <property type="match status" value="1"/>
</dbReference>
<dbReference type="NCBIfam" id="TIGR00125">
    <property type="entry name" value="cyt_tran_rel"/>
    <property type="match status" value="1"/>
</dbReference>
<dbReference type="RefSeq" id="WP_321099467.1">
    <property type="nucleotide sequence ID" value="NZ_JAXHPE010000045.1"/>
</dbReference>
<dbReference type="Proteomes" id="UP001278995">
    <property type="component" value="Unassembled WGS sequence"/>
</dbReference>
<reference evidence="4 6" key="1">
    <citation type="submission" date="2023-11" db="EMBL/GenBank/DDBJ databases">
        <title>The common occurrence of Acinetobacte faecalis in cattle feces and its emended description.</title>
        <authorList>
            <person name="Kyselkova M."/>
            <person name="Xanthopoulou K."/>
            <person name="Shestivska V."/>
            <person name="Spanelova P."/>
            <person name="Maixnerova M."/>
            <person name="Higgins P.G."/>
            <person name="Nemec A."/>
        </authorList>
    </citation>
    <scope>NUCLEOTIDE SEQUENCE [LARGE SCALE GENOMIC DNA]</scope>
    <source>
        <strain evidence="4 6">ANC 7483</strain>
    </source>
</reference>
<dbReference type="GO" id="GO:0004515">
    <property type="term" value="F:nicotinate-nucleotide adenylyltransferase activity"/>
    <property type="evidence" value="ECO:0007669"/>
    <property type="project" value="UniProtKB-EC"/>
</dbReference>
<dbReference type="InterPro" id="IPR004821">
    <property type="entry name" value="Cyt_trans-like"/>
</dbReference>
<keyword evidence="1 4" id="KW-0808">Transferase</keyword>
<evidence type="ECO:0000256" key="1">
    <source>
        <dbReference type="ARBA" id="ARBA00022679"/>
    </source>
</evidence>
<dbReference type="EMBL" id="JAXHPL010000028">
    <property type="protein sequence ID" value="MDY6486888.1"/>
    <property type="molecule type" value="Genomic_DNA"/>
</dbReference>
<dbReference type="PANTHER" id="PTHR21342">
    <property type="entry name" value="PHOSPHOPANTETHEINE ADENYLYLTRANSFERASE"/>
    <property type="match status" value="1"/>
</dbReference>
<evidence type="ECO:0000313" key="6">
    <source>
        <dbReference type="Proteomes" id="UP001278995"/>
    </source>
</evidence>
<keyword evidence="7" id="KW-1185">Reference proteome</keyword>
<evidence type="ECO:0000256" key="2">
    <source>
        <dbReference type="ARBA" id="ARBA00022695"/>
    </source>
</evidence>
<accession>A0AB35USB6</accession>
<dbReference type="NCBIfam" id="NF010365">
    <property type="entry name" value="PRK13793.1"/>
    <property type="match status" value="1"/>
</dbReference>
<reference evidence="5 7" key="3">
    <citation type="journal article" date="2024" name="Syst. Appl. Microbiol.">
        <title>Evidence for the occurrence of Acinetobacter faecalis in cattle feces and its emended description.</title>
        <authorList>
            <person name="Kyselkova M."/>
            <person name="Xanthopoulou K."/>
            <person name="Shestivska V."/>
            <person name="Spanelova P."/>
            <person name="Maixnerova M."/>
            <person name="Higgins P.G."/>
            <person name="Nemec A."/>
        </authorList>
    </citation>
    <scope>NUCLEOTIDE SEQUENCE [LARGE SCALE GENOMIC DNA]</scope>
    <source>
        <strain evidence="5 7">ANC 7225</strain>
    </source>
</reference>
<dbReference type="Pfam" id="PF01467">
    <property type="entry name" value="CTP_transf_like"/>
    <property type="match status" value="1"/>
</dbReference>
<gene>
    <name evidence="5" type="ORF">SKM48_01205</name>
    <name evidence="4" type="ORF">SKM51_06700</name>
</gene>
<dbReference type="Proteomes" id="UP001284094">
    <property type="component" value="Unassembled WGS sequence"/>
</dbReference>
<dbReference type="Gene3D" id="3.40.50.620">
    <property type="entry name" value="HUPs"/>
    <property type="match status" value="1"/>
</dbReference>
<dbReference type="SUPFAM" id="SSF52374">
    <property type="entry name" value="Nucleotidylyl transferase"/>
    <property type="match status" value="1"/>
</dbReference>
<dbReference type="EC" id="2.7.7.18" evidence="4"/>
<comment type="caution">
    <text evidence="4">The sequence shown here is derived from an EMBL/GenBank/DDBJ whole genome shotgun (WGS) entry which is preliminary data.</text>
</comment>
<dbReference type="EMBL" id="JAXHPO010000003">
    <property type="protein sequence ID" value="MDY6549394.1"/>
    <property type="molecule type" value="Genomic_DNA"/>
</dbReference>
<evidence type="ECO:0000313" key="7">
    <source>
        <dbReference type="Proteomes" id="UP001284094"/>
    </source>
</evidence>
<dbReference type="InterPro" id="IPR014729">
    <property type="entry name" value="Rossmann-like_a/b/a_fold"/>
</dbReference>
<reference evidence="5" key="2">
    <citation type="submission" date="2023-11" db="EMBL/GenBank/DDBJ databases">
        <authorList>
            <person name="Kyselkova M."/>
            <person name="Xanthopoulou K."/>
            <person name="Shestivska V."/>
            <person name="Spanelova P."/>
            <person name="Maixnerova M."/>
            <person name="Higgins P.G."/>
            <person name="Nemec A."/>
        </authorList>
    </citation>
    <scope>NUCLEOTIDE SEQUENCE</scope>
    <source>
        <strain evidence="5">ANC 7225</strain>
    </source>
</reference>
<proteinExistence type="predicted"/>
<name>A0AB35USB6_9GAMM</name>
<evidence type="ECO:0000313" key="4">
    <source>
        <dbReference type="EMBL" id="MDY6486888.1"/>
    </source>
</evidence>
<keyword evidence="2 4" id="KW-0548">Nucleotidyltransferase</keyword>
<organism evidence="4 6">
    <name type="scientific">Acinetobacter faecalis</name>
    <dbReference type="NCBI Taxonomy" id="2665161"/>
    <lineage>
        <taxon>Bacteria</taxon>
        <taxon>Pseudomonadati</taxon>
        <taxon>Pseudomonadota</taxon>
        <taxon>Gammaproteobacteria</taxon>
        <taxon>Moraxellales</taxon>
        <taxon>Moraxellaceae</taxon>
        <taxon>Acinetobacter</taxon>
    </lineage>
</organism>
<sequence>MNYKFDYLVFIGRFQPFHLAHMGTIKIALEHSQNVVLALGSAQNERNIKNPFLATEREKMILSNFSEVDQKRIKFVHVIDVYNDEKWQKLVKSLVANVIGEHSKVGLIGHFKDDSSYYLKFFPEWEMVELESLEGSMSATPVREAYYRGEIQKDAFPEGTIQFLEQFQKTKIYEKLAQKFVTQDKSNIAE</sequence>
<evidence type="ECO:0000313" key="5">
    <source>
        <dbReference type="EMBL" id="MDY6549394.1"/>
    </source>
</evidence>
<protein>
    <submittedName>
        <fullName evidence="4">Nicotinate-nicotinamide nucleotide adenylyltransferase</fullName>
        <ecNumber evidence="4">2.7.7.18</ecNumber>
    </submittedName>
</protein>
<dbReference type="AlphaFoldDB" id="A0AB35USB6"/>
<feature type="domain" description="Cytidyltransferase-like" evidence="3">
    <location>
        <begin position="9"/>
        <end position="70"/>
    </location>
</feature>
<evidence type="ECO:0000259" key="3">
    <source>
        <dbReference type="Pfam" id="PF01467"/>
    </source>
</evidence>